<protein>
    <submittedName>
        <fullName evidence="1">Uncharacterized protein</fullName>
    </submittedName>
</protein>
<reference evidence="1" key="1">
    <citation type="submission" date="2022-07" db="EMBL/GenBank/DDBJ databases">
        <title>Genome Sequence of Phlebia brevispora.</title>
        <authorList>
            <person name="Buettner E."/>
        </authorList>
    </citation>
    <scope>NUCLEOTIDE SEQUENCE</scope>
    <source>
        <strain evidence="1">MPL23</strain>
    </source>
</reference>
<dbReference type="Proteomes" id="UP001148662">
    <property type="component" value="Unassembled WGS sequence"/>
</dbReference>
<name>A0ACC1SP12_9APHY</name>
<proteinExistence type="predicted"/>
<evidence type="ECO:0000313" key="2">
    <source>
        <dbReference type="Proteomes" id="UP001148662"/>
    </source>
</evidence>
<evidence type="ECO:0000313" key="1">
    <source>
        <dbReference type="EMBL" id="KAJ3543432.1"/>
    </source>
</evidence>
<keyword evidence="2" id="KW-1185">Reference proteome</keyword>
<sequence>MEVAASGYLVVGMFGLILGLASRVRYAAVRGVFQEAAKDGIDSGHSHGTHCIAQYFAWADVASSLAVPHGIGLKTHLPRHKQGY</sequence>
<comment type="caution">
    <text evidence="1">The sequence shown here is derived from an EMBL/GenBank/DDBJ whole genome shotgun (WGS) entry which is preliminary data.</text>
</comment>
<accession>A0ACC1SP12</accession>
<gene>
    <name evidence="1" type="ORF">NM688_g5854</name>
</gene>
<organism evidence="1 2">
    <name type="scientific">Phlebia brevispora</name>
    <dbReference type="NCBI Taxonomy" id="194682"/>
    <lineage>
        <taxon>Eukaryota</taxon>
        <taxon>Fungi</taxon>
        <taxon>Dikarya</taxon>
        <taxon>Basidiomycota</taxon>
        <taxon>Agaricomycotina</taxon>
        <taxon>Agaricomycetes</taxon>
        <taxon>Polyporales</taxon>
        <taxon>Meruliaceae</taxon>
        <taxon>Phlebia</taxon>
    </lineage>
</organism>
<dbReference type="EMBL" id="JANHOG010001127">
    <property type="protein sequence ID" value="KAJ3543432.1"/>
    <property type="molecule type" value="Genomic_DNA"/>
</dbReference>